<dbReference type="InterPro" id="IPR002346">
    <property type="entry name" value="Mopterin_DH_FAD-bd"/>
</dbReference>
<dbReference type="AlphaFoldDB" id="A0A100HM97"/>
<evidence type="ECO:0000256" key="3">
    <source>
        <dbReference type="ARBA" id="ARBA00022827"/>
    </source>
</evidence>
<dbReference type="InterPro" id="IPR001041">
    <property type="entry name" value="2Fe-2S_ferredoxin-type"/>
</dbReference>
<dbReference type="PROSITE" id="PS51387">
    <property type="entry name" value="FAD_PCMH"/>
    <property type="match status" value="1"/>
</dbReference>
<dbReference type="GO" id="GO:0016491">
    <property type="term" value="F:oxidoreductase activity"/>
    <property type="evidence" value="ECO:0007669"/>
    <property type="project" value="UniProtKB-KW"/>
</dbReference>
<reference evidence="9" key="1">
    <citation type="submission" date="2015-11" db="EMBL/GenBank/DDBJ databases">
        <title>Draft Genome Sequence of the Radioresistant Bacterium Deinococcus grandis, Isolated from Freshwater Fish in Japan.</title>
        <authorList>
            <person name="Satoh K."/>
            <person name="Onodera T."/>
            <person name="Omoso K."/>
            <person name="Takeda-Yano K."/>
            <person name="Katayama T."/>
            <person name="Oono Y."/>
            <person name="Narumi I."/>
        </authorList>
    </citation>
    <scope>NUCLEOTIDE SEQUENCE [LARGE SCALE GENOMIC DNA]</scope>
    <source>
        <strain evidence="9">ATCC 43672</strain>
    </source>
</reference>
<dbReference type="Gene3D" id="1.10.150.120">
    <property type="entry name" value="[2Fe-2S]-binding domain"/>
    <property type="match status" value="1"/>
</dbReference>
<dbReference type="PIRSF" id="PIRSF036557">
    <property type="entry name" value="XdhA_RC"/>
    <property type="match status" value="1"/>
</dbReference>
<dbReference type="InterPro" id="IPR036884">
    <property type="entry name" value="2Fe-2S-bd_dom_sf"/>
</dbReference>
<dbReference type="InterPro" id="IPR036318">
    <property type="entry name" value="FAD-bd_PCMH-like_sf"/>
</dbReference>
<evidence type="ECO:0000256" key="2">
    <source>
        <dbReference type="ARBA" id="ARBA00022723"/>
    </source>
</evidence>
<dbReference type="InterPro" id="IPR016167">
    <property type="entry name" value="FAD-bd_PCMH_sub1"/>
</dbReference>
<dbReference type="SMART" id="SM01092">
    <property type="entry name" value="CO_deh_flav_C"/>
    <property type="match status" value="1"/>
</dbReference>
<dbReference type="InterPro" id="IPR002888">
    <property type="entry name" value="2Fe-2S-bd"/>
</dbReference>
<organism evidence="8 9">
    <name type="scientific">Deinococcus grandis</name>
    <dbReference type="NCBI Taxonomy" id="57498"/>
    <lineage>
        <taxon>Bacteria</taxon>
        <taxon>Thermotogati</taxon>
        <taxon>Deinococcota</taxon>
        <taxon>Deinococci</taxon>
        <taxon>Deinococcales</taxon>
        <taxon>Deinococcaceae</taxon>
        <taxon>Deinococcus</taxon>
    </lineage>
</organism>
<dbReference type="PANTHER" id="PTHR42659:SF2">
    <property type="entry name" value="XANTHINE DEHYDROGENASE SUBUNIT C-RELATED"/>
    <property type="match status" value="1"/>
</dbReference>
<dbReference type="InterPro" id="IPR016169">
    <property type="entry name" value="FAD-bd_PCMH_sub2"/>
</dbReference>
<keyword evidence="3" id="KW-0274">FAD</keyword>
<dbReference type="InterPro" id="IPR016166">
    <property type="entry name" value="FAD-bd_PCMH"/>
</dbReference>
<dbReference type="Gene3D" id="3.30.43.10">
    <property type="entry name" value="Uridine Diphospho-n-acetylenolpyruvylglucosamine Reductase, domain 2"/>
    <property type="match status" value="1"/>
</dbReference>
<evidence type="ECO:0000313" key="9">
    <source>
        <dbReference type="Proteomes" id="UP000056209"/>
    </source>
</evidence>
<dbReference type="Proteomes" id="UP000056209">
    <property type="component" value="Unassembled WGS sequence"/>
</dbReference>
<keyword evidence="5" id="KW-0408">Iron</keyword>
<dbReference type="PANTHER" id="PTHR42659">
    <property type="entry name" value="XANTHINE DEHYDROGENASE SUBUNIT C-RELATED"/>
    <property type="match status" value="1"/>
</dbReference>
<accession>A0A100HM97</accession>
<dbReference type="InterPro" id="IPR012675">
    <property type="entry name" value="Beta-grasp_dom_sf"/>
</dbReference>
<evidence type="ECO:0000256" key="1">
    <source>
        <dbReference type="ARBA" id="ARBA00022630"/>
    </source>
</evidence>
<dbReference type="InterPro" id="IPR036010">
    <property type="entry name" value="2Fe-2S_ferredoxin-like_sf"/>
</dbReference>
<evidence type="ECO:0000256" key="4">
    <source>
        <dbReference type="ARBA" id="ARBA00023002"/>
    </source>
</evidence>
<dbReference type="SUPFAM" id="SSF55447">
    <property type="entry name" value="CO dehydrogenase flavoprotein C-terminal domain-like"/>
    <property type="match status" value="1"/>
</dbReference>
<gene>
    <name evidence="8" type="ORF">DEIGR_200183</name>
</gene>
<dbReference type="InterPro" id="IPR006058">
    <property type="entry name" value="2Fe2S_fd_BS"/>
</dbReference>
<dbReference type="Gene3D" id="3.30.465.10">
    <property type="match status" value="1"/>
</dbReference>
<dbReference type="Pfam" id="PF03450">
    <property type="entry name" value="CO_deh_flav_C"/>
    <property type="match status" value="1"/>
</dbReference>
<dbReference type="OrthoDB" id="9789842at2"/>
<proteinExistence type="predicted"/>
<protein>
    <submittedName>
        <fullName evidence="8">Xanthine dehydrogenase, N-terminal subunit</fullName>
    </submittedName>
</protein>
<evidence type="ECO:0000313" key="8">
    <source>
        <dbReference type="EMBL" id="GAQ23328.1"/>
    </source>
</evidence>
<dbReference type="GO" id="GO:0071949">
    <property type="term" value="F:FAD binding"/>
    <property type="evidence" value="ECO:0007669"/>
    <property type="project" value="InterPro"/>
</dbReference>
<evidence type="ECO:0000259" key="7">
    <source>
        <dbReference type="PROSITE" id="PS51387"/>
    </source>
</evidence>
<dbReference type="PROSITE" id="PS00197">
    <property type="entry name" value="2FE2S_FER_1"/>
    <property type="match status" value="1"/>
</dbReference>
<evidence type="ECO:0000259" key="6">
    <source>
        <dbReference type="PROSITE" id="PS51085"/>
    </source>
</evidence>
<dbReference type="GO" id="GO:0051537">
    <property type="term" value="F:2 iron, 2 sulfur cluster binding"/>
    <property type="evidence" value="ECO:0007669"/>
    <property type="project" value="InterPro"/>
</dbReference>
<dbReference type="SUPFAM" id="SSF56176">
    <property type="entry name" value="FAD-binding/transporter-associated domain-like"/>
    <property type="match status" value="1"/>
</dbReference>
<dbReference type="RefSeq" id="WP_058979108.1">
    <property type="nucleotide sequence ID" value="NZ_BCMS01000002.1"/>
</dbReference>
<dbReference type="GO" id="GO:0046872">
    <property type="term" value="F:metal ion binding"/>
    <property type="evidence" value="ECO:0007669"/>
    <property type="project" value="UniProtKB-KW"/>
</dbReference>
<keyword evidence="4" id="KW-0560">Oxidoreductase</keyword>
<dbReference type="EMBL" id="BCMS01000002">
    <property type="protein sequence ID" value="GAQ23328.1"/>
    <property type="molecule type" value="Genomic_DNA"/>
</dbReference>
<dbReference type="Gene3D" id="3.10.20.30">
    <property type="match status" value="1"/>
</dbReference>
<sequence>MVELTINGTARQLPSAAHTTLLGALRAEGLTGCKEGCAEGECGACAVLVARADGEGTRWESVNACLALLPALDGAEVVTSEGLGTPQDLHPAQEELAVRGGSQCGYCTPGFVVSLAAEYLRPERTPGEHGEANGFDVHSLSGNLCRCTGYQPIVDAARALGTPVEGDPLAARQSQPAPSARPTRLEAADGTFHRPATLAEALALLAAHPDARVLAGGTDWGVDVNLRRARASVTVAVDALPELRAFETGGDVIRLGAALTLSDLERRLGDRVPLLQAWFPQFASRLIRNSATLGGNLGTASPIGDSPPVLLALNAELELVGPGGVRVVPLRDYFTGYRQTVRAPGELIQAVRIPTPLAPVTAFHKIARRRFDDISSVAVGYALRVEGGVVTQARIGLGGVAATPLRAYDAEAALEGQPWTADTARRAARILGGTGTPLSDHRASAGYRAAMLEQSLLKFHWETRAEVTA</sequence>
<dbReference type="InterPro" id="IPR051312">
    <property type="entry name" value="Diverse_Substr_Oxidored"/>
</dbReference>
<dbReference type="InterPro" id="IPR012175">
    <property type="entry name" value="Xanth_DH_ssu_bac"/>
</dbReference>
<dbReference type="SUPFAM" id="SSF54292">
    <property type="entry name" value="2Fe-2S ferredoxin-like"/>
    <property type="match status" value="1"/>
</dbReference>
<keyword evidence="1" id="KW-0285">Flavoprotein</keyword>
<keyword evidence="2" id="KW-0479">Metal-binding</keyword>
<dbReference type="Pfam" id="PF00941">
    <property type="entry name" value="FAD_binding_5"/>
    <property type="match status" value="1"/>
</dbReference>
<dbReference type="PROSITE" id="PS51085">
    <property type="entry name" value="2FE2S_FER_2"/>
    <property type="match status" value="1"/>
</dbReference>
<name>A0A100HM97_9DEIO</name>
<dbReference type="InterPro" id="IPR036683">
    <property type="entry name" value="CO_DH_flav_C_dom_sf"/>
</dbReference>
<dbReference type="InterPro" id="IPR005107">
    <property type="entry name" value="CO_DH_flav_C"/>
</dbReference>
<evidence type="ECO:0000256" key="5">
    <source>
        <dbReference type="ARBA" id="ARBA00023004"/>
    </source>
</evidence>
<dbReference type="Gene3D" id="3.30.390.50">
    <property type="entry name" value="CO dehydrogenase flavoprotein, C-terminal domain"/>
    <property type="match status" value="1"/>
</dbReference>
<dbReference type="CDD" id="cd00207">
    <property type="entry name" value="fer2"/>
    <property type="match status" value="1"/>
</dbReference>
<dbReference type="Pfam" id="PF01799">
    <property type="entry name" value="Fer2_2"/>
    <property type="match status" value="1"/>
</dbReference>
<comment type="caution">
    <text evidence="8">The sequence shown here is derived from an EMBL/GenBank/DDBJ whole genome shotgun (WGS) entry which is preliminary data.</text>
</comment>
<keyword evidence="9" id="KW-1185">Reference proteome</keyword>
<feature type="domain" description="FAD-binding PCMH-type" evidence="7">
    <location>
        <begin position="185"/>
        <end position="358"/>
    </location>
</feature>
<dbReference type="Pfam" id="PF00111">
    <property type="entry name" value="Fer2"/>
    <property type="match status" value="1"/>
</dbReference>
<feature type="domain" description="2Fe-2S ferredoxin-type" evidence="6">
    <location>
        <begin position="1"/>
        <end position="83"/>
    </location>
</feature>
<dbReference type="SUPFAM" id="SSF47741">
    <property type="entry name" value="CO dehydrogenase ISP C-domain like"/>
    <property type="match status" value="1"/>
</dbReference>